<protein>
    <submittedName>
        <fullName evidence="2">Uncharacterized protein</fullName>
    </submittedName>
</protein>
<accession>A0ABQ9FZS2</accession>
<evidence type="ECO:0000256" key="1">
    <source>
        <dbReference type="SAM" id="MobiDB-lite"/>
    </source>
</evidence>
<name>A0ABQ9FZS2_9NEOP</name>
<feature type="compositionally biased region" description="Acidic residues" evidence="1">
    <location>
        <begin position="241"/>
        <end position="252"/>
    </location>
</feature>
<feature type="compositionally biased region" description="Basic and acidic residues" evidence="1">
    <location>
        <begin position="1"/>
        <end position="15"/>
    </location>
</feature>
<dbReference type="Proteomes" id="UP001159363">
    <property type="component" value="Chromosome 16"/>
</dbReference>
<reference evidence="2 3" key="1">
    <citation type="submission" date="2023-02" db="EMBL/GenBank/DDBJ databases">
        <title>LHISI_Scaffold_Assembly.</title>
        <authorList>
            <person name="Stuart O.P."/>
            <person name="Cleave R."/>
            <person name="Magrath M.J.L."/>
            <person name="Mikheyev A.S."/>
        </authorList>
    </citation>
    <scope>NUCLEOTIDE SEQUENCE [LARGE SCALE GENOMIC DNA]</scope>
    <source>
        <strain evidence="2">Daus_M_001</strain>
        <tissue evidence="2">Leg muscle</tissue>
    </source>
</reference>
<dbReference type="EMBL" id="JARBHB010000017">
    <property type="protein sequence ID" value="KAJ8865731.1"/>
    <property type="molecule type" value="Genomic_DNA"/>
</dbReference>
<sequence>MKGRGKREIPEEPRRSAATSGTIPTCVNPEWTIDRSRWLRTTNLRVPTLNCFSASRSCENGMVLMSVGQNVVRGLCSCTSKVENRGSDTGDTNTHAQRPIAPTLKAMREGLEQFLALNGRRWVHRAVLRLPRVAHSPRRPPSLARIPGPLSSTHSYWYVATHSCPPIDWRGRSYSRQPLDILRFSTVDRRPRLSRAHRVAGVAIITRRLASPDFCCGCHEHRTHDGLLTKTTTTVGPSVSGEDDGSVADTWDDAGTARPAAADTSDGPAVDFPEAENSPSIEVPEATSVETRKICEFSDLQARLNSRMYKYADINCILVVCCHSGRRRLGQRSPGGHDKRKTTFYLCNACVIGAVFIRHAPGNSAPVNERSTTVCPNHGQFAPKGSDLTSRQQPMEKRRRLEYIQYSPGNLTRRRESQPIGESFAAHGSQSETRLHPLALLSQSANAGAHIKETAIPTKTRHLYSSHCDMSNTFAEMPDHDGNTARLARRGDEALGTRAHVARIAPFASRPWTRRFALLVRRYCAMPDSVKARARSAIAACIRASVAPVMAFPALHGQISYQVPCPHSSRVEWPTCSRRVAGSRLGASNVADAQLDCRTGNSSTRRSH</sequence>
<organism evidence="2 3">
    <name type="scientific">Dryococelus australis</name>
    <dbReference type="NCBI Taxonomy" id="614101"/>
    <lineage>
        <taxon>Eukaryota</taxon>
        <taxon>Metazoa</taxon>
        <taxon>Ecdysozoa</taxon>
        <taxon>Arthropoda</taxon>
        <taxon>Hexapoda</taxon>
        <taxon>Insecta</taxon>
        <taxon>Pterygota</taxon>
        <taxon>Neoptera</taxon>
        <taxon>Polyneoptera</taxon>
        <taxon>Phasmatodea</taxon>
        <taxon>Verophasmatodea</taxon>
        <taxon>Anareolatae</taxon>
        <taxon>Phasmatidae</taxon>
        <taxon>Eurycanthinae</taxon>
        <taxon>Dryococelus</taxon>
    </lineage>
</organism>
<keyword evidence="3" id="KW-1185">Reference proteome</keyword>
<comment type="caution">
    <text evidence="2">The sequence shown here is derived from an EMBL/GenBank/DDBJ whole genome shotgun (WGS) entry which is preliminary data.</text>
</comment>
<evidence type="ECO:0000313" key="3">
    <source>
        <dbReference type="Proteomes" id="UP001159363"/>
    </source>
</evidence>
<proteinExistence type="predicted"/>
<evidence type="ECO:0000313" key="2">
    <source>
        <dbReference type="EMBL" id="KAJ8865731.1"/>
    </source>
</evidence>
<feature type="region of interest" description="Disordered" evidence="1">
    <location>
        <begin position="1"/>
        <end position="23"/>
    </location>
</feature>
<feature type="region of interest" description="Disordered" evidence="1">
    <location>
        <begin position="233"/>
        <end position="285"/>
    </location>
</feature>
<gene>
    <name evidence="2" type="ORF">PR048_033252</name>
</gene>